<name>V2W7Q7_MONRO</name>
<dbReference type="SUPFAM" id="SSF50630">
    <property type="entry name" value="Acid proteases"/>
    <property type="match status" value="1"/>
</dbReference>
<dbReference type="KEGG" id="mrr:Moror_12231"/>
<dbReference type="InterPro" id="IPR021109">
    <property type="entry name" value="Peptidase_aspartic_dom_sf"/>
</dbReference>
<dbReference type="Gene3D" id="2.40.70.10">
    <property type="entry name" value="Acid Proteases"/>
    <property type="match status" value="1"/>
</dbReference>
<keyword evidence="2" id="KW-1185">Reference proteome</keyword>
<reference evidence="1 2" key="1">
    <citation type="journal article" date="2014" name="BMC Genomics">
        <title>Genome and secretome analysis of the hemibiotrophic fungal pathogen, Moniliophthora roreri, which causes frosty pod rot disease of cacao: mechanisms of the biotrophic and necrotrophic phases.</title>
        <authorList>
            <person name="Meinhardt L.W."/>
            <person name="Costa G.G.L."/>
            <person name="Thomazella D.P.T."/>
            <person name="Teixeira P.J.P.L."/>
            <person name="Carazzolle M.F."/>
            <person name="Schuster S.C."/>
            <person name="Carlson J.E."/>
            <person name="Guiltinan M.J."/>
            <person name="Mieczkowski P."/>
            <person name="Farmer A."/>
            <person name="Ramaraj T."/>
            <person name="Crozier J."/>
            <person name="Davis R.E."/>
            <person name="Shao J."/>
            <person name="Melnick R.L."/>
            <person name="Pereira G.A.G."/>
            <person name="Bailey B.A."/>
        </authorList>
    </citation>
    <scope>NUCLEOTIDE SEQUENCE [LARGE SCALE GENOMIC DNA]</scope>
    <source>
        <strain evidence="1 2">MCA 2997</strain>
    </source>
</reference>
<dbReference type="AlphaFoldDB" id="V2W7Q7"/>
<dbReference type="CDD" id="cd00303">
    <property type="entry name" value="retropepsin_like"/>
    <property type="match status" value="1"/>
</dbReference>
<comment type="caution">
    <text evidence="1">The sequence shown here is derived from an EMBL/GenBank/DDBJ whole genome shotgun (WGS) entry which is preliminary data.</text>
</comment>
<organism evidence="1 2">
    <name type="scientific">Moniliophthora roreri (strain MCA 2997)</name>
    <name type="common">Cocoa frosty pod rot fungus</name>
    <name type="synonym">Crinipellis roreri</name>
    <dbReference type="NCBI Taxonomy" id="1381753"/>
    <lineage>
        <taxon>Eukaryota</taxon>
        <taxon>Fungi</taxon>
        <taxon>Dikarya</taxon>
        <taxon>Basidiomycota</taxon>
        <taxon>Agaricomycotina</taxon>
        <taxon>Agaricomycetes</taxon>
        <taxon>Agaricomycetidae</taxon>
        <taxon>Agaricales</taxon>
        <taxon>Marasmiineae</taxon>
        <taxon>Marasmiaceae</taxon>
        <taxon>Moniliophthora</taxon>
    </lineage>
</organism>
<accession>V2W7Q7</accession>
<evidence type="ECO:0000313" key="1">
    <source>
        <dbReference type="EMBL" id="ESK82853.1"/>
    </source>
</evidence>
<dbReference type="HOGENOM" id="CLU_000384_42_1_1"/>
<dbReference type="Proteomes" id="UP000017559">
    <property type="component" value="Unassembled WGS sequence"/>
</dbReference>
<sequence>MERNSMRILLALYTRDQIIEKLALLDSGAEGNFISQVTARKLRLPLIKLEKRVKVLNIDGTLNTLAYVTHMARVTFFIGNRKMTEDLMVSRLGGEQIILGMLWLCHYNPQINWKHGKIEIPPRRKLNIKRFKGILDHMPAEVLI</sequence>
<dbReference type="EMBL" id="AWSO01001766">
    <property type="protein sequence ID" value="ESK82853.1"/>
    <property type="molecule type" value="Genomic_DNA"/>
</dbReference>
<dbReference type="Pfam" id="PF08284">
    <property type="entry name" value="RVP_2"/>
    <property type="match status" value="1"/>
</dbReference>
<proteinExistence type="predicted"/>
<dbReference type="OrthoDB" id="3262920at2759"/>
<protein>
    <submittedName>
        <fullName evidence="1">Pro-pol protein</fullName>
    </submittedName>
</protein>
<evidence type="ECO:0000313" key="2">
    <source>
        <dbReference type="Proteomes" id="UP000017559"/>
    </source>
</evidence>
<gene>
    <name evidence="1" type="ORF">Moror_12231</name>
</gene>